<evidence type="ECO:0000313" key="3">
    <source>
        <dbReference type="Proteomes" id="UP000293952"/>
    </source>
</evidence>
<dbReference type="GO" id="GO:0005829">
    <property type="term" value="C:cytosol"/>
    <property type="evidence" value="ECO:0007669"/>
    <property type="project" value="TreeGrafter"/>
</dbReference>
<dbReference type="InterPro" id="IPR012337">
    <property type="entry name" value="RNaseH-like_sf"/>
</dbReference>
<dbReference type="InterPro" id="IPR013520">
    <property type="entry name" value="Ribonucl_H"/>
</dbReference>
<evidence type="ECO:0000259" key="1">
    <source>
        <dbReference type="SMART" id="SM00479"/>
    </source>
</evidence>
<dbReference type="GO" id="GO:0006259">
    <property type="term" value="P:DNA metabolic process"/>
    <property type="evidence" value="ECO:0007669"/>
    <property type="project" value="UniProtKB-ARBA"/>
</dbReference>
<sequence length="163" mass="18710">MNFTAIDFETATSKRTSACAVGIVSVENGVIIDEYYVLIQPPNNEYNWHNIQVHGITERHTINAPTFDQVFPEIKRRLQGKTIVAHNESFDRSVLQKTMVENGFNYSELSISERWECTMKLCKANNRYPSGKLNECCLVDNIELIHHEALSDARACAELYLRR</sequence>
<feature type="domain" description="Exonuclease" evidence="1">
    <location>
        <begin position="2"/>
        <end position="163"/>
    </location>
</feature>
<dbReference type="SUPFAM" id="SSF53098">
    <property type="entry name" value="Ribonuclease H-like"/>
    <property type="match status" value="1"/>
</dbReference>
<dbReference type="Pfam" id="PF00929">
    <property type="entry name" value="RNase_T"/>
    <property type="match status" value="1"/>
</dbReference>
<dbReference type="CDD" id="cd06130">
    <property type="entry name" value="DNA_pol_III_epsilon_like"/>
    <property type="match status" value="1"/>
</dbReference>
<dbReference type="InterPro" id="IPR036397">
    <property type="entry name" value="RNaseH_sf"/>
</dbReference>
<dbReference type="GO" id="GO:0003676">
    <property type="term" value="F:nucleic acid binding"/>
    <property type="evidence" value="ECO:0007669"/>
    <property type="project" value="InterPro"/>
</dbReference>
<comment type="caution">
    <text evidence="2">The sequence shown here is derived from an EMBL/GenBank/DDBJ whole genome shotgun (WGS) entry which is preliminary data.</text>
</comment>
<gene>
    <name evidence="2" type="ORF">ERX46_14630</name>
</gene>
<dbReference type="GO" id="GO:0008408">
    <property type="term" value="F:3'-5' exonuclease activity"/>
    <property type="evidence" value="ECO:0007669"/>
    <property type="project" value="TreeGrafter"/>
</dbReference>
<keyword evidence="3" id="KW-1185">Reference proteome</keyword>
<accession>A0A4V1WFA4</accession>
<dbReference type="PANTHER" id="PTHR30231:SF42">
    <property type="entry name" value="EXONUCLEASE"/>
    <property type="match status" value="1"/>
</dbReference>
<dbReference type="RefSeq" id="WP_130094607.1">
    <property type="nucleotide sequence ID" value="NZ_SETE01000006.1"/>
</dbReference>
<evidence type="ECO:0000313" key="2">
    <source>
        <dbReference type="EMBL" id="RYM32506.1"/>
    </source>
</evidence>
<dbReference type="PANTHER" id="PTHR30231">
    <property type="entry name" value="DNA POLYMERASE III SUBUNIT EPSILON"/>
    <property type="match status" value="1"/>
</dbReference>
<dbReference type="OrthoDB" id="9803913at2"/>
<dbReference type="SMART" id="SM00479">
    <property type="entry name" value="EXOIII"/>
    <property type="match status" value="1"/>
</dbReference>
<proteinExistence type="predicted"/>
<dbReference type="AlphaFoldDB" id="A0A4V1WFA4"/>
<dbReference type="EMBL" id="SETE01000006">
    <property type="protein sequence ID" value="RYM32506.1"/>
    <property type="molecule type" value="Genomic_DNA"/>
</dbReference>
<dbReference type="Proteomes" id="UP000293952">
    <property type="component" value="Unassembled WGS sequence"/>
</dbReference>
<name>A0A4V1WFA4_9FLAO</name>
<protein>
    <submittedName>
        <fullName evidence="2">DNA polymerase III subunit epsilon</fullName>
    </submittedName>
</protein>
<dbReference type="Gene3D" id="3.30.420.10">
    <property type="entry name" value="Ribonuclease H-like superfamily/Ribonuclease H"/>
    <property type="match status" value="1"/>
</dbReference>
<organism evidence="2 3">
    <name type="scientific">Brumimicrobium glaciale</name>
    <dbReference type="NCBI Taxonomy" id="200475"/>
    <lineage>
        <taxon>Bacteria</taxon>
        <taxon>Pseudomonadati</taxon>
        <taxon>Bacteroidota</taxon>
        <taxon>Flavobacteriia</taxon>
        <taxon>Flavobacteriales</taxon>
        <taxon>Crocinitomicaceae</taxon>
        <taxon>Brumimicrobium</taxon>
    </lineage>
</organism>
<reference evidence="2 3" key="1">
    <citation type="submission" date="2019-02" db="EMBL/GenBank/DDBJ databases">
        <title>Genome sequence of the sea-ice species Brumimicrobium glaciale.</title>
        <authorList>
            <person name="Bowman J.P."/>
        </authorList>
    </citation>
    <scope>NUCLEOTIDE SEQUENCE [LARGE SCALE GENOMIC DNA]</scope>
    <source>
        <strain evidence="2 3">IC156</strain>
    </source>
</reference>